<accession>A0A9D2SLY4</accession>
<protein>
    <submittedName>
        <fullName evidence="1">Uncharacterized protein</fullName>
    </submittedName>
</protein>
<dbReference type="Gene3D" id="1.10.357.10">
    <property type="entry name" value="Tetracycline Repressor, domain 2"/>
    <property type="match status" value="1"/>
</dbReference>
<reference evidence="1" key="1">
    <citation type="journal article" date="2021" name="PeerJ">
        <title>Extensive microbial diversity within the chicken gut microbiome revealed by metagenomics and culture.</title>
        <authorList>
            <person name="Gilroy R."/>
            <person name="Ravi A."/>
            <person name="Getino M."/>
            <person name="Pursley I."/>
            <person name="Horton D.L."/>
            <person name="Alikhan N.F."/>
            <person name="Baker D."/>
            <person name="Gharbi K."/>
            <person name="Hall N."/>
            <person name="Watson M."/>
            <person name="Adriaenssens E.M."/>
            <person name="Foster-Nyarko E."/>
            <person name="Jarju S."/>
            <person name="Secka A."/>
            <person name="Antonio M."/>
            <person name="Oren A."/>
            <person name="Chaudhuri R.R."/>
            <person name="La Ragione R."/>
            <person name="Hildebrand F."/>
            <person name="Pallen M.J."/>
        </authorList>
    </citation>
    <scope>NUCLEOTIDE SEQUENCE</scope>
    <source>
        <strain evidence="1">CHK185-5351</strain>
    </source>
</reference>
<reference evidence="1" key="2">
    <citation type="submission" date="2021-04" db="EMBL/GenBank/DDBJ databases">
        <authorList>
            <person name="Gilroy R."/>
        </authorList>
    </citation>
    <scope>NUCLEOTIDE SEQUENCE</scope>
    <source>
        <strain evidence="1">CHK185-5351</strain>
    </source>
</reference>
<evidence type="ECO:0000313" key="2">
    <source>
        <dbReference type="Proteomes" id="UP000823849"/>
    </source>
</evidence>
<comment type="caution">
    <text evidence="1">The sequence shown here is derived from an EMBL/GenBank/DDBJ whole genome shotgun (WGS) entry which is preliminary data.</text>
</comment>
<proteinExistence type="predicted"/>
<dbReference type="AlphaFoldDB" id="A0A9D2SLY4"/>
<name>A0A9D2SLY4_9FIRM</name>
<dbReference type="EMBL" id="DWWU01000026">
    <property type="protein sequence ID" value="HJC15431.1"/>
    <property type="molecule type" value="Genomic_DNA"/>
</dbReference>
<gene>
    <name evidence="1" type="ORF">H9705_06340</name>
</gene>
<sequence>MSYKRKNQSIDRRAKYTQNVIQTSLLSLMQQKPFTKIMVTEICKYRKAGNFVFCFLMNRFCPAAE</sequence>
<evidence type="ECO:0000313" key="1">
    <source>
        <dbReference type="EMBL" id="HJC15431.1"/>
    </source>
</evidence>
<dbReference type="Proteomes" id="UP000823849">
    <property type="component" value="Unassembled WGS sequence"/>
</dbReference>
<organism evidence="1 2">
    <name type="scientific">Candidatus Fusicatenibacter intestinigallinarum</name>
    <dbReference type="NCBI Taxonomy" id="2838598"/>
    <lineage>
        <taxon>Bacteria</taxon>
        <taxon>Bacillati</taxon>
        <taxon>Bacillota</taxon>
        <taxon>Clostridia</taxon>
        <taxon>Lachnospirales</taxon>
        <taxon>Lachnospiraceae</taxon>
        <taxon>Fusicatenibacter</taxon>
    </lineage>
</organism>